<comment type="caution">
    <text evidence="2">The sequence shown here is derived from an EMBL/GenBank/DDBJ whole genome shotgun (WGS) entry which is preliminary data.</text>
</comment>
<keyword evidence="1" id="KW-0175">Coiled coil</keyword>
<name>A0A2U2HJ22_9BURK</name>
<evidence type="ECO:0000313" key="3">
    <source>
        <dbReference type="Proteomes" id="UP000241421"/>
    </source>
</evidence>
<gene>
    <name evidence="2" type="ORF">C7C56_015220</name>
</gene>
<dbReference type="AlphaFoldDB" id="A0A2U2HJ22"/>
<dbReference type="Proteomes" id="UP000241421">
    <property type="component" value="Unassembled WGS sequence"/>
</dbReference>
<organism evidence="2 3">
    <name type="scientific">Massilia glaciei</name>
    <dbReference type="NCBI Taxonomy" id="1524097"/>
    <lineage>
        <taxon>Bacteria</taxon>
        <taxon>Pseudomonadati</taxon>
        <taxon>Pseudomonadota</taxon>
        <taxon>Betaproteobacteria</taxon>
        <taxon>Burkholderiales</taxon>
        <taxon>Oxalobacteraceae</taxon>
        <taxon>Telluria group</taxon>
        <taxon>Massilia</taxon>
    </lineage>
</organism>
<proteinExistence type="predicted"/>
<evidence type="ECO:0000313" key="2">
    <source>
        <dbReference type="EMBL" id="PWF46827.1"/>
    </source>
</evidence>
<sequence length="251" mass="28109">MLRHPIFKQQKLQAVIRNLPDAPSCAEALALVYAGDAMLPQDASGALKSSDQETQRLNAANCLLVWLSDAKQLAATELIESLNTALWIPSARALLDDGARLRALTEIEDVQGVGLVCELYRQQAREKTNLAEQASRDAARLKDRVAALEEELGEALSELQATKSALESLRRERDLEVMTLKTDAQTEAAHLRDDIEQIRSRLLRRLVTDVEQLELGLTALRSPEPRFHVMQDRAERVVDALRTELNKLREE</sequence>
<evidence type="ECO:0000256" key="1">
    <source>
        <dbReference type="SAM" id="Coils"/>
    </source>
</evidence>
<feature type="coiled-coil region" evidence="1">
    <location>
        <begin position="117"/>
        <end position="201"/>
    </location>
</feature>
<protein>
    <submittedName>
        <fullName evidence="2">Uncharacterized protein</fullName>
    </submittedName>
</protein>
<keyword evidence="3" id="KW-1185">Reference proteome</keyword>
<reference evidence="2 3" key="1">
    <citation type="submission" date="2018-04" db="EMBL/GenBank/DDBJ databases">
        <title>Massilia violaceinigra sp. nov., a novel purple-pigmented bacterium isolated from Tianshan glacier, Xinjiang, China.</title>
        <authorList>
            <person name="Wang H."/>
        </authorList>
    </citation>
    <scope>NUCLEOTIDE SEQUENCE [LARGE SCALE GENOMIC DNA]</scope>
    <source>
        <strain evidence="2 3">B448-2</strain>
    </source>
</reference>
<accession>A0A2U2HJ22</accession>
<dbReference type="EMBL" id="PXWF02000239">
    <property type="protein sequence ID" value="PWF46827.1"/>
    <property type="molecule type" value="Genomic_DNA"/>
</dbReference>